<dbReference type="SMART" id="SM00401">
    <property type="entry name" value="ZnF_GATA"/>
    <property type="match status" value="1"/>
</dbReference>
<dbReference type="InterPro" id="IPR013088">
    <property type="entry name" value="Znf_NHR/GATA"/>
</dbReference>
<dbReference type="InterPro" id="IPR000679">
    <property type="entry name" value="Znf_GATA"/>
</dbReference>
<dbReference type="PROSITE" id="PS50114">
    <property type="entry name" value="GATA_ZN_FINGER_2"/>
    <property type="match status" value="1"/>
</dbReference>
<evidence type="ECO:0000256" key="3">
    <source>
        <dbReference type="ARBA" id="ARBA00022833"/>
    </source>
</evidence>
<dbReference type="PROSITE" id="PS00344">
    <property type="entry name" value="GATA_ZN_FINGER_1"/>
    <property type="match status" value="1"/>
</dbReference>
<evidence type="ECO:0000256" key="6">
    <source>
        <dbReference type="ARBA" id="ARBA00023163"/>
    </source>
</evidence>
<keyword evidence="11" id="KW-1185">Reference proteome</keyword>
<keyword evidence="6" id="KW-0804">Transcription</keyword>
<evidence type="ECO:0000259" key="9">
    <source>
        <dbReference type="PROSITE" id="PS50114"/>
    </source>
</evidence>
<dbReference type="PANTHER" id="PTHR47255">
    <property type="entry name" value="GATA TRANSCRIPTION FACTOR 22-RELATED"/>
    <property type="match status" value="1"/>
</dbReference>
<dbReference type="PANTHER" id="PTHR47255:SF13">
    <property type="entry name" value="GATA-TYPE DOMAIN-CONTAINING PROTEIN"/>
    <property type="match status" value="1"/>
</dbReference>
<dbReference type="EMBL" id="JARPOI010000011">
    <property type="protein sequence ID" value="KAJ9168230.1"/>
    <property type="molecule type" value="Genomic_DNA"/>
</dbReference>
<evidence type="ECO:0000256" key="7">
    <source>
        <dbReference type="PROSITE-ProRule" id="PRU00094"/>
    </source>
</evidence>
<dbReference type="SUPFAM" id="SSF57716">
    <property type="entry name" value="Glucocorticoid receptor-like (DNA-binding domain)"/>
    <property type="match status" value="1"/>
</dbReference>
<feature type="domain" description="GATA-type" evidence="9">
    <location>
        <begin position="174"/>
        <end position="210"/>
    </location>
</feature>
<dbReference type="Proteomes" id="UP001174677">
    <property type="component" value="Chromosome 11"/>
</dbReference>
<evidence type="ECO:0000256" key="5">
    <source>
        <dbReference type="ARBA" id="ARBA00023125"/>
    </source>
</evidence>
<dbReference type="InterPro" id="IPR052138">
    <property type="entry name" value="GATA_ZnFinger_Domain"/>
</dbReference>
<evidence type="ECO:0000256" key="4">
    <source>
        <dbReference type="ARBA" id="ARBA00023015"/>
    </source>
</evidence>
<accession>A0ABQ9LLR4</accession>
<evidence type="ECO:0000256" key="8">
    <source>
        <dbReference type="SAM" id="MobiDB-lite"/>
    </source>
</evidence>
<sequence>MNPVYLNPPTSSPFPLVGVREDQQHLHLFRTPHHAAASLSSGPAFFDTTTTHDHDQRRAQLGESRRHDQEDDKYISQSRWSDHHHHKNLSSSSLFQAAAISESSSNEAHKLYSSKREDGDYEGSGGEGSAAKRMPSKMRLMQKMMNSNSNFSGTDQPVKFTLKFQDQQCHNNNNNSIRVCADCNTTSTPLWRSGPRGPKSLCNACGIRQRKARRAMAAAAAMANSTDISMETLSTKTKVHNKEKKLRTGHIAQGKKLRKSPDLPQGQKKLCSFKNLALSLSKNSALQRVFPQDVEEAAILLMELSCGFIHS</sequence>
<keyword evidence="2 7" id="KW-0863">Zinc-finger</keyword>
<comment type="caution">
    <text evidence="10">The sequence shown here is derived from an EMBL/GenBank/DDBJ whole genome shotgun (WGS) entry which is preliminary data.</text>
</comment>
<dbReference type="CDD" id="cd00202">
    <property type="entry name" value="ZnF_GATA"/>
    <property type="match status" value="1"/>
</dbReference>
<feature type="region of interest" description="Disordered" evidence="8">
    <location>
        <begin position="40"/>
        <end position="87"/>
    </location>
</feature>
<evidence type="ECO:0000256" key="2">
    <source>
        <dbReference type="ARBA" id="ARBA00022771"/>
    </source>
</evidence>
<dbReference type="Gene3D" id="3.30.50.10">
    <property type="entry name" value="Erythroid Transcription Factor GATA-1, subunit A"/>
    <property type="match status" value="1"/>
</dbReference>
<organism evidence="10 11">
    <name type="scientific">Hevea brasiliensis</name>
    <name type="common">Para rubber tree</name>
    <name type="synonym">Siphonia brasiliensis</name>
    <dbReference type="NCBI Taxonomy" id="3981"/>
    <lineage>
        <taxon>Eukaryota</taxon>
        <taxon>Viridiplantae</taxon>
        <taxon>Streptophyta</taxon>
        <taxon>Embryophyta</taxon>
        <taxon>Tracheophyta</taxon>
        <taxon>Spermatophyta</taxon>
        <taxon>Magnoliopsida</taxon>
        <taxon>eudicotyledons</taxon>
        <taxon>Gunneridae</taxon>
        <taxon>Pentapetalae</taxon>
        <taxon>rosids</taxon>
        <taxon>fabids</taxon>
        <taxon>Malpighiales</taxon>
        <taxon>Euphorbiaceae</taxon>
        <taxon>Crotonoideae</taxon>
        <taxon>Micrandreae</taxon>
        <taxon>Hevea</taxon>
    </lineage>
</organism>
<protein>
    <recommendedName>
        <fullName evidence="9">GATA-type domain-containing protein</fullName>
    </recommendedName>
</protein>
<feature type="compositionally biased region" description="Basic and acidic residues" evidence="8">
    <location>
        <begin position="107"/>
        <end position="118"/>
    </location>
</feature>
<keyword evidence="3" id="KW-0862">Zinc</keyword>
<keyword evidence="4" id="KW-0805">Transcription regulation</keyword>
<keyword evidence="1" id="KW-0479">Metal-binding</keyword>
<evidence type="ECO:0000313" key="11">
    <source>
        <dbReference type="Proteomes" id="UP001174677"/>
    </source>
</evidence>
<reference evidence="10" key="1">
    <citation type="journal article" date="2023" name="Plant Biotechnol. J.">
        <title>Chromosome-level wild Hevea brasiliensis genome provides new tools for genomic-assisted breeding and valuable loci to elevate rubber yield.</title>
        <authorList>
            <person name="Cheng H."/>
            <person name="Song X."/>
            <person name="Hu Y."/>
            <person name="Wu T."/>
            <person name="Yang Q."/>
            <person name="An Z."/>
            <person name="Feng S."/>
            <person name="Deng Z."/>
            <person name="Wu W."/>
            <person name="Zeng X."/>
            <person name="Tu M."/>
            <person name="Wang X."/>
            <person name="Huang H."/>
        </authorList>
    </citation>
    <scope>NUCLEOTIDE SEQUENCE</scope>
    <source>
        <strain evidence="10">MT/VB/25A 57/8</strain>
    </source>
</reference>
<proteinExistence type="predicted"/>
<name>A0ABQ9LLR4_HEVBR</name>
<dbReference type="Pfam" id="PF00320">
    <property type="entry name" value="GATA"/>
    <property type="match status" value="1"/>
</dbReference>
<evidence type="ECO:0000256" key="1">
    <source>
        <dbReference type="ARBA" id="ARBA00022723"/>
    </source>
</evidence>
<gene>
    <name evidence="10" type="ORF">P3X46_019780</name>
</gene>
<feature type="compositionally biased region" description="Basic and acidic residues" evidence="8">
    <location>
        <begin position="50"/>
        <end position="74"/>
    </location>
</feature>
<evidence type="ECO:0000313" key="10">
    <source>
        <dbReference type="EMBL" id="KAJ9168230.1"/>
    </source>
</evidence>
<keyword evidence="5" id="KW-0238">DNA-binding</keyword>
<feature type="region of interest" description="Disordered" evidence="8">
    <location>
        <begin position="106"/>
        <end position="134"/>
    </location>
</feature>